<reference evidence="1 2" key="1">
    <citation type="submission" date="2017-07" db="EMBL/GenBank/DDBJ databases">
        <title>A draft genome sequence of Komagataeibacter oboediens LMG 18849.</title>
        <authorList>
            <person name="Skraban J."/>
            <person name="Cleenwerck I."/>
            <person name="Vandamme P."/>
            <person name="Trcek J."/>
        </authorList>
    </citation>
    <scope>NUCLEOTIDE SEQUENCE [LARGE SCALE GENOMIC DNA]</scope>
    <source>
        <strain evidence="1 2">LMG 18849</strain>
    </source>
</reference>
<protein>
    <submittedName>
        <fullName evidence="1">Uncharacterized protein</fullName>
    </submittedName>
</protein>
<evidence type="ECO:0000313" key="1">
    <source>
        <dbReference type="EMBL" id="PYD78142.1"/>
    </source>
</evidence>
<name>A0A318QLK1_9PROT</name>
<proteinExistence type="predicted"/>
<dbReference type="AlphaFoldDB" id="A0A318QLK1"/>
<accession>A0A318QLK1</accession>
<evidence type="ECO:0000313" key="2">
    <source>
        <dbReference type="Proteomes" id="UP000247417"/>
    </source>
</evidence>
<dbReference type="Proteomes" id="UP000247417">
    <property type="component" value="Unassembled WGS sequence"/>
</dbReference>
<dbReference type="EMBL" id="NKTX01000117">
    <property type="protein sequence ID" value="PYD78142.1"/>
    <property type="molecule type" value="Genomic_DNA"/>
</dbReference>
<comment type="caution">
    <text evidence="1">The sequence shown here is derived from an EMBL/GenBank/DDBJ whole genome shotgun (WGS) entry which is preliminary data.</text>
</comment>
<sequence>MITSEGQERTFDPSALLPISVMNVLDEHGFIGRDLHNSTLGSLVLVKGFLRLKDLSHMNALWPIIEKTIPFDMFKPASTPGLTAKQRAEERKRQPSETQIKAAFGAILKDTPYPIQADTMTPDGMLWSTLKNDCLLTSWEDLSLKHGSVIPGIWYVLGVLDAHPVVDDDTNPAVVEERWNNAVSGNEITDAIAGVLSTVRRTFGRPSGSYGLTPLLIFRKMPANKSGSKEFMEREFSELSGVSSA</sequence>
<organism evidence="1 2">
    <name type="scientific">Komagataeibacter oboediens</name>
    <dbReference type="NCBI Taxonomy" id="65958"/>
    <lineage>
        <taxon>Bacteria</taxon>
        <taxon>Pseudomonadati</taxon>
        <taxon>Pseudomonadota</taxon>
        <taxon>Alphaproteobacteria</taxon>
        <taxon>Acetobacterales</taxon>
        <taxon>Acetobacteraceae</taxon>
        <taxon>Komagataeibacter</taxon>
    </lineage>
</organism>
<gene>
    <name evidence="1" type="ORF">CFR80_16950</name>
</gene>